<protein>
    <submittedName>
        <fullName evidence="3">M23 family metallopeptidase</fullName>
    </submittedName>
</protein>
<dbReference type="Proteomes" id="UP000675653">
    <property type="component" value="Unassembled WGS sequence"/>
</dbReference>
<accession>A0ABS5GW74</accession>
<evidence type="ECO:0000313" key="3">
    <source>
        <dbReference type="EMBL" id="MBR7631047.1"/>
    </source>
</evidence>
<dbReference type="EMBL" id="JAGRZL010000063">
    <property type="protein sequence ID" value="MBR7631047.1"/>
    <property type="molecule type" value="Genomic_DNA"/>
</dbReference>
<dbReference type="PANTHER" id="PTHR21666">
    <property type="entry name" value="PEPTIDASE-RELATED"/>
    <property type="match status" value="1"/>
</dbReference>
<feature type="non-terminal residue" evidence="3">
    <location>
        <position position="197"/>
    </location>
</feature>
<dbReference type="InterPro" id="IPR050570">
    <property type="entry name" value="Cell_wall_metabolism_enzyme"/>
</dbReference>
<proteinExistence type="predicted"/>
<dbReference type="PANTHER" id="PTHR21666:SF289">
    <property type="entry name" value="L-ALA--D-GLU ENDOPEPTIDASE"/>
    <property type="match status" value="1"/>
</dbReference>
<sequence>MNIGERVQRGSPVGLVGSTGLSTGPHLHFEVQRHRQPGRALSQPREQVDPMTFDISGLQYPDESNSAATPVRETTAASERVGAICLPITWADGRKFKNAKVLATLLGDEANYLLGLNTWHGGIHISDEKAPWVKDIHPIRCMADGEVVAFRMMPDYLVSKYKGQEYRYSNSFCLVRHHFKQAKSAEGNKDTTQKENS</sequence>
<dbReference type="SUPFAM" id="SSF51261">
    <property type="entry name" value="Duplicated hybrid motif"/>
    <property type="match status" value="1"/>
</dbReference>
<evidence type="ECO:0000256" key="1">
    <source>
        <dbReference type="ARBA" id="ARBA00022729"/>
    </source>
</evidence>
<dbReference type="Gene3D" id="2.70.70.10">
    <property type="entry name" value="Glucose Permease (Domain IIA)"/>
    <property type="match status" value="1"/>
</dbReference>
<evidence type="ECO:0000313" key="4">
    <source>
        <dbReference type="Proteomes" id="UP000675653"/>
    </source>
</evidence>
<dbReference type="CDD" id="cd12797">
    <property type="entry name" value="M23_peptidase"/>
    <property type="match status" value="1"/>
</dbReference>
<dbReference type="InterPro" id="IPR016047">
    <property type="entry name" value="M23ase_b-sheet_dom"/>
</dbReference>
<dbReference type="Pfam" id="PF01551">
    <property type="entry name" value="Peptidase_M23"/>
    <property type="match status" value="1"/>
</dbReference>
<feature type="domain" description="M23ase beta-sheet core" evidence="2">
    <location>
        <begin position="3"/>
        <end position="37"/>
    </location>
</feature>
<gene>
    <name evidence="3" type="ORF">KAT72_18995</name>
</gene>
<keyword evidence="4" id="KW-1185">Reference proteome</keyword>
<evidence type="ECO:0000259" key="2">
    <source>
        <dbReference type="Pfam" id="PF01551"/>
    </source>
</evidence>
<organism evidence="3 4">
    <name type="scientific">Aeromonas popoffii</name>
    <dbReference type="NCBI Taxonomy" id="70856"/>
    <lineage>
        <taxon>Bacteria</taxon>
        <taxon>Pseudomonadati</taxon>
        <taxon>Pseudomonadota</taxon>
        <taxon>Gammaproteobacteria</taxon>
        <taxon>Aeromonadales</taxon>
        <taxon>Aeromonadaceae</taxon>
        <taxon>Aeromonas</taxon>
    </lineage>
</organism>
<comment type="caution">
    <text evidence="3">The sequence shown here is derived from an EMBL/GenBank/DDBJ whole genome shotgun (WGS) entry which is preliminary data.</text>
</comment>
<name>A0ABS5GW74_9GAMM</name>
<dbReference type="InterPro" id="IPR011055">
    <property type="entry name" value="Dup_hybrid_motif"/>
</dbReference>
<reference evidence="3 4" key="1">
    <citation type="submission" date="2021-04" db="EMBL/GenBank/DDBJ databases">
        <title>Draft Genome of Aeromonas popoffii ID682, isolated from a natural water source in Idaho.</title>
        <authorList>
            <person name="Testerman T."/>
            <person name="Graf J."/>
        </authorList>
    </citation>
    <scope>NUCLEOTIDE SEQUENCE [LARGE SCALE GENOMIC DNA]</scope>
    <source>
        <strain evidence="3 4">ID682</strain>
    </source>
</reference>
<keyword evidence="1" id="KW-0732">Signal</keyword>